<keyword evidence="3 4" id="KW-0413">Isomerase</keyword>
<dbReference type="EMBL" id="AP022839">
    <property type="protein sequence ID" value="BCA94965.1"/>
    <property type="molecule type" value="Genomic_DNA"/>
</dbReference>
<sequence>MLYQGTHKIRSNFISIKQNDGEIINKFCKLKMRLLAKGSKISQDNHNNFISGNMPLNHLELDFCSPYSIGALIALYEHKIFTQSVIWGINPCDQPGVANKKQNMNATPI</sequence>
<evidence type="ECO:0000256" key="3">
    <source>
        <dbReference type="ARBA" id="ARBA00023235"/>
    </source>
</evidence>
<dbReference type="InterPro" id="IPR046348">
    <property type="entry name" value="SIS_dom_sf"/>
</dbReference>
<dbReference type="Proteomes" id="UP000502894">
    <property type="component" value="Chromosome"/>
</dbReference>
<evidence type="ECO:0000313" key="6">
    <source>
        <dbReference type="Proteomes" id="UP000502894"/>
    </source>
</evidence>
<dbReference type="PANTHER" id="PTHR11469:SF1">
    <property type="entry name" value="GLUCOSE-6-PHOSPHATE ISOMERASE"/>
    <property type="match status" value="1"/>
</dbReference>
<dbReference type="EC" id="5.3.1.9" evidence="4"/>
<evidence type="ECO:0000256" key="1">
    <source>
        <dbReference type="ARBA" id="ARBA00022432"/>
    </source>
</evidence>
<dbReference type="Pfam" id="PF00342">
    <property type="entry name" value="PGI"/>
    <property type="match status" value="1"/>
</dbReference>
<name>A0A6F8T2R8_9GAMM</name>
<dbReference type="UniPathway" id="UPA00109">
    <property type="reaction ID" value="UER00181"/>
</dbReference>
<dbReference type="AlphaFoldDB" id="A0A6F8T2R8"/>
<reference evidence="5" key="1">
    <citation type="journal article" date="2020" name="Microbiol. Resour. Announc.">
        <title>Complete Genome Sequence of Novel Psychrotolerant Legionella Strain TUM19329, Isolated from Antarctic Lake Sediment.</title>
        <authorList>
            <person name="Shimada S."/>
            <person name="Nakai R."/>
            <person name="Aoki K."/>
            <person name="Shimoeda N."/>
            <person name="Ohno G."/>
            <person name="Miyazaki Y."/>
            <person name="Kudoh S."/>
            <person name="Imura S."/>
            <person name="Watanabe K."/>
            <person name="Ishii Y."/>
            <person name="Tateda K."/>
        </authorList>
    </citation>
    <scope>NUCLEOTIDE SEQUENCE [LARGE SCALE GENOMIC DNA]</scope>
    <source>
        <strain evidence="5">TUM19329</strain>
    </source>
</reference>
<protein>
    <recommendedName>
        <fullName evidence="4">Glucose-6-phosphate isomerase</fullName>
        <ecNumber evidence="4">5.3.1.9</ecNumber>
    </recommendedName>
</protein>
<dbReference type="InterPro" id="IPR001672">
    <property type="entry name" value="G6P_Isomerase"/>
</dbReference>
<dbReference type="GO" id="GO:0048029">
    <property type="term" value="F:monosaccharide binding"/>
    <property type="evidence" value="ECO:0007669"/>
    <property type="project" value="TreeGrafter"/>
</dbReference>
<dbReference type="GO" id="GO:0097367">
    <property type="term" value="F:carbohydrate derivative binding"/>
    <property type="evidence" value="ECO:0007669"/>
    <property type="project" value="InterPro"/>
</dbReference>
<organism evidence="5 6">
    <name type="scientific">Legionella antarctica</name>
    <dbReference type="NCBI Taxonomy" id="2708020"/>
    <lineage>
        <taxon>Bacteria</taxon>
        <taxon>Pseudomonadati</taxon>
        <taxon>Pseudomonadota</taxon>
        <taxon>Gammaproteobacteria</taxon>
        <taxon>Legionellales</taxon>
        <taxon>Legionellaceae</taxon>
        <taxon>Legionella</taxon>
    </lineage>
</organism>
<comment type="pathway">
    <text evidence="4">Carbohydrate degradation; glycolysis; D-glyceraldehyde 3-phosphate and glycerone phosphate from D-glucose: step 2/4.</text>
</comment>
<dbReference type="PROSITE" id="PS51463">
    <property type="entry name" value="P_GLUCOSE_ISOMERASE_3"/>
    <property type="match status" value="1"/>
</dbReference>
<accession>A0A6F8T2R8</accession>
<dbReference type="GO" id="GO:0006094">
    <property type="term" value="P:gluconeogenesis"/>
    <property type="evidence" value="ECO:0007669"/>
    <property type="project" value="UniProtKB-KW"/>
</dbReference>
<evidence type="ECO:0000256" key="4">
    <source>
        <dbReference type="RuleBase" id="RU000612"/>
    </source>
</evidence>
<keyword evidence="2 4" id="KW-0324">Glycolysis</keyword>
<evidence type="ECO:0000256" key="2">
    <source>
        <dbReference type="ARBA" id="ARBA00023152"/>
    </source>
</evidence>
<dbReference type="Gene3D" id="3.40.50.10490">
    <property type="entry name" value="Glucose-6-phosphate isomerase like protein, domain 1"/>
    <property type="match status" value="1"/>
</dbReference>
<dbReference type="CDD" id="cd05016">
    <property type="entry name" value="SIS_PGI_2"/>
    <property type="match status" value="1"/>
</dbReference>
<evidence type="ECO:0000313" key="5">
    <source>
        <dbReference type="EMBL" id="BCA94965.1"/>
    </source>
</evidence>
<dbReference type="RefSeq" id="WP_267313940.1">
    <property type="nucleotide sequence ID" value="NZ_AP022839.1"/>
</dbReference>
<dbReference type="SUPFAM" id="SSF53697">
    <property type="entry name" value="SIS domain"/>
    <property type="match status" value="1"/>
</dbReference>
<dbReference type="PRINTS" id="PR00662">
    <property type="entry name" value="G6PISOMERASE"/>
</dbReference>
<dbReference type="PANTHER" id="PTHR11469">
    <property type="entry name" value="GLUCOSE-6-PHOSPHATE ISOMERASE"/>
    <property type="match status" value="1"/>
</dbReference>
<dbReference type="KEGG" id="lant:TUM19329_13260"/>
<dbReference type="GO" id="GO:0051156">
    <property type="term" value="P:glucose 6-phosphate metabolic process"/>
    <property type="evidence" value="ECO:0007669"/>
    <property type="project" value="TreeGrafter"/>
</dbReference>
<proteinExistence type="inferred from homology"/>
<dbReference type="GO" id="GO:0005829">
    <property type="term" value="C:cytosol"/>
    <property type="evidence" value="ECO:0007669"/>
    <property type="project" value="TreeGrafter"/>
</dbReference>
<comment type="similarity">
    <text evidence="4">Belongs to the GPI family.</text>
</comment>
<dbReference type="GO" id="GO:0004347">
    <property type="term" value="F:glucose-6-phosphate isomerase activity"/>
    <property type="evidence" value="ECO:0007669"/>
    <property type="project" value="UniProtKB-EC"/>
</dbReference>
<gene>
    <name evidence="5" type="ORF">TUM19329_13260</name>
</gene>
<dbReference type="GO" id="GO:0006096">
    <property type="term" value="P:glycolytic process"/>
    <property type="evidence" value="ECO:0007669"/>
    <property type="project" value="UniProtKB-UniPathway"/>
</dbReference>
<dbReference type="InterPro" id="IPR035482">
    <property type="entry name" value="SIS_PGI_2"/>
</dbReference>
<keyword evidence="1 4" id="KW-0312">Gluconeogenesis</keyword>
<keyword evidence="6" id="KW-1185">Reference proteome</keyword>
<comment type="catalytic activity">
    <reaction evidence="4">
        <text>alpha-D-glucose 6-phosphate = beta-D-fructose 6-phosphate</text>
        <dbReference type="Rhea" id="RHEA:11816"/>
        <dbReference type="ChEBI" id="CHEBI:57634"/>
        <dbReference type="ChEBI" id="CHEBI:58225"/>
        <dbReference type="EC" id="5.3.1.9"/>
    </reaction>
</comment>